<protein>
    <submittedName>
        <fullName evidence="1">Membrane protein</fullName>
    </submittedName>
</protein>
<accession>A0A4Y3V9U1</accession>
<dbReference type="Gene3D" id="3.40.50.2000">
    <property type="entry name" value="Glycogen Phosphorylase B"/>
    <property type="match status" value="1"/>
</dbReference>
<comment type="caution">
    <text evidence="1">The sequence shown here is derived from an EMBL/GenBank/DDBJ whole genome shotgun (WGS) entry which is preliminary data.</text>
</comment>
<keyword evidence="2" id="KW-1185">Reference proteome</keyword>
<evidence type="ECO:0000313" key="2">
    <source>
        <dbReference type="Proteomes" id="UP000317881"/>
    </source>
</evidence>
<dbReference type="RefSeq" id="WP_141307786.1">
    <property type="nucleotide sequence ID" value="NZ_BJND01000008.1"/>
</dbReference>
<dbReference type="PANTHER" id="PTHR21015:SF28">
    <property type="entry name" value="SLL1722 PROTEIN"/>
    <property type="match status" value="1"/>
</dbReference>
<dbReference type="EMBL" id="BJND01000008">
    <property type="protein sequence ID" value="GEC03614.1"/>
    <property type="molecule type" value="Genomic_DNA"/>
</dbReference>
<sequence length="388" mass="41314">MNERVVLYGHDTMGLGHVRRNLALAAALRAGPGAPQVLVLTGAAEAGRFPLPEGVDLLVLPGVAKEESGGYRSRRLDAPLADIVALRSSVLASALTSYAPHLLVVDKVPRGFAGELEPVLPALREAGTRVVLGLRDILDAPTAAAAEWSRLRTTEALRQYYDEVWVYGDQRVSDLSADCRVPPSVRRLLRYTGFLAEGRPSAPEAGLPPVADGEPYVLGLLGGGQDGDELAEAFAAAPRPAGVAGVLVAGPYLRPGTRAALHAAEAADPGLRVVDFCLDPVPWMRGARAVVCMGGYNTVCEALSTDTPTLVVPRVRPRAEQLVRARRLSELGLVDDVHPDDLSAALLGRWTADAVTRPRRARNAVDLGGMDMVRRLAETHFEEARHAA</sequence>
<dbReference type="AlphaFoldDB" id="A0A4Y3V9U1"/>
<dbReference type="SUPFAM" id="SSF53756">
    <property type="entry name" value="UDP-Glycosyltransferase/glycogen phosphorylase"/>
    <property type="match status" value="1"/>
</dbReference>
<gene>
    <name evidence="1" type="ORF">SSP24_12690</name>
</gene>
<evidence type="ECO:0000313" key="1">
    <source>
        <dbReference type="EMBL" id="GEC03614.1"/>
    </source>
</evidence>
<proteinExistence type="predicted"/>
<dbReference type="PANTHER" id="PTHR21015">
    <property type="entry name" value="UDP-N-ACETYLGLUCOSAMINE--N-ACETYLMURAMYL-(PENTAPEPTIDE) PYROPHOSPHORYL-UNDECAPRENOL N-ACETYLGLUCOSAMINE TRANSFERASE 1"/>
    <property type="match status" value="1"/>
</dbReference>
<reference evidence="1 2" key="1">
    <citation type="submission" date="2019-06" db="EMBL/GenBank/DDBJ databases">
        <title>Whole genome shotgun sequence of Streptomyces spinoverrucosus NBRC 14228.</title>
        <authorList>
            <person name="Hosoyama A."/>
            <person name="Uohara A."/>
            <person name="Ohji S."/>
            <person name="Ichikawa N."/>
        </authorList>
    </citation>
    <scope>NUCLEOTIDE SEQUENCE [LARGE SCALE GENOMIC DNA]</scope>
    <source>
        <strain evidence="1 2">NBRC 14228</strain>
    </source>
</reference>
<dbReference type="GO" id="GO:0016757">
    <property type="term" value="F:glycosyltransferase activity"/>
    <property type="evidence" value="ECO:0007669"/>
    <property type="project" value="TreeGrafter"/>
</dbReference>
<dbReference type="OrthoDB" id="9809594at2"/>
<organism evidence="1 2">
    <name type="scientific">Streptomyces spinoverrucosus</name>
    <dbReference type="NCBI Taxonomy" id="284043"/>
    <lineage>
        <taxon>Bacteria</taxon>
        <taxon>Bacillati</taxon>
        <taxon>Actinomycetota</taxon>
        <taxon>Actinomycetes</taxon>
        <taxon>Kitasatosporales</taxon>
        <taxon>Streptomycetaceae</taxon>
        <taxon>Streptomyces</taxon>
    </lineage>
</organism>
<dbReference type="Proteomes" id="UP000317881">
    <property type="component" value="Unassembled WGS sequence"/>
</dbReference>
<name>A0A4Y3V9U1_9ACTN</name>